<accession>A0A5B9QTT6</accession>
<dbReference type="KEGG" id="rul:UC8_33410"/>
<keyword evidence="3" id="KW-1185">Reference proteome</keyword>
<organism evidence="2 3">
    <name type="scientific">Roseimaritima ulvae</name>
    <dbReference type="NCBI Taxonomy" id="980254"/>
    <lineage>
        <taxon>Bacteria</taxon>
        <taxon>Pseudomonadati</taxon>
        <taxon>Planctomycetota</taxon>
        <taxon>Planctomycetia</taxon>
        <taxon>Pirellulales</taxon>
        <taxon>Pirellulaceae</taxon>
        <taxon>Roseimaritima</taxon>
    </lineage>
</organism>
<feature type="compositionally biased region" description="Basic and acidic residues" evidence="1">
    <location>
        <begin position="82"/>
        <end position="104"/>
    </location>
</feature>
<evidence type="ECO:0000256" key="1">
    <source>
        <dbReference type="SAM" id="MobiDB-lite"/>
    </source>
</evidence>
<reference evidence="2 3" key="1">
    <citation type="submission" date="2019-08" db="EMBL/GenBank/DDBJ databases">
        <title>Deep-cultivation of Planctomycetes and their phenomic and genomic characterization uncovers novel biology.</title>
        <authorList>
            <person name="Wiegand S."/>
            <person name="Jogler M."/>
            <person name="Boedeker C."/>
            <person name="Pinto D."/>
            <person name="Vollmers J."/>
            <person name="Rivas-Marin E."/>
            <person name="Kohn T."/>
            <person name="Peeters S.H."/>
            <person name="Heuer A."/>
            <person name="Rast P."/>
            <person name="Oberbeckmann S."/>
            <person name="Bunk B."/>
            <person name="Jeske O."/>
            <person name="Meyerdierks A."/>
            <person name="Storesund J.E."/>
            <person name="Kallscheuer N."/>
            <person name="Luecker S."/>
            <person name="Lage O.M."/>
            <person name="Pohl T."/>
            <person name="Merkel B.J."/>
            <person name="Hornburger P."/>
            <person name="Mueller R.-W."/>
            <person name="Bruemmer F."/>
            <person name="Labrenz M."/>
            <person name="Spormann A.M."/>
            <person name="Op den Camp H."/>
            <person name="Overmann J."/>
            <person name="Amann R."/>
            <person name="Jetten M.S.M."/>
            <person name="Mascher T."/>
            <person name="Medema M.H."/>
            <person name="Devos D.P."/>
            <person name="Kaster A.-K."/>
            <person name="Ovreas L."/>
            <person name="Rohde M."/>
            <person name="Galperin M.Y."/>
            <person name="Jogler C."/>
        </authorList>
    </citation>
    <scope>NUCLEOTIDE SEQUENCE [LARGE SCALE GENOMIC DNA]</scope>
    <source>
        <strain evidence="2 3">UC8</strain>
    </source>
</reference>
<evidence type="ECO:0000313" key="2">
    <source>
        <dbReference type="EMBL" id="QEG41322.1"/>
    </source>
</evidence>
<gene>
    <name evidence="2" type="ORF">UC8_33410</name>
</gene>
<sequence length="120" mass="13708">MANKKNMKDYLHRMLVPPGFRPQSDEDIEKVLDAFDDGPLDSELVERILDKSKGEIRRSYDSVAFETTSTVQDGAESEELLALHRSEGDVESDDVKKKLEEYRQQAKGQDVDDETENDDD</sequence>
<dbReference type="Proteomes" id="UP000325286">
    <property type="component" value="Chromosome"/>
</dbReference>
<feature type="compositionally biased region" description="Acidic residues" evidence="1">
    <location>
        <begin position="111"/>
        <end position="120"/>
    </location>
</feature>
<evidence type="ECO:0000313" key="3">
    <source>
        <dbReference type="Proteomes" id="UP000325286"/>
    </source>
</evidence>
<dbReference type="EMBL" id="CP042914">
    <property type="protein sequence ID" value="QEG41322.1"/>
    <property type="molecule type" value="Genomic_DNA"/>
</dbReference>
<name>A0A5B9QTT6_9BACT</name>
<dbReference type="RefSeq" id="WP_148080350.1">
    <property type="nucleotide sequence ID" value="NZ_CP042914.1"/>
</dbReference>
<proteinExistence type="predicted"/>
<protein>
    <submittedName>
        <fullName evidence="2">Uncharacterized protein</fullName>
    </submittedName>
</protein>
<dbReference type="AlphaFoldDB" id="A0A5B9QTT6"/>
<feature type="region of interest" description="Disordered" evidence="1">
    <location>
        <begin position="82"/>
        <end position="120"/>
    </location>
</feature>